<organism evidence="5 6">
    <name type="scientific">Usitatibacter rugosus</name>
    <dbReference type="NCBI Taxonomy" id="2732067"/>
    <lineage>
        <taxon>Bacteria</taxon>
        <taxon>Pseudomonadati</taxon>
        <taxon>Pseudomonadota</taxon>
        <taxon>Betaproteobacteria</taxon>
        <taxon>Nitrosomonadales</taxon>
        <taxon>Usitatibacteraceae</taxon>
        <taxon>Usitatibacter</taxon>
    </lineage>
</organism>
<dbReference type="Proteomes" id="UP000501534">
    <property type="component" value="Chromosome"/>
</dbReference>
<dbReference type="EMBL" id="CP053069">
    <property type="protein sequence ID" value="QJR12192.1"/>
    <property type="molecule type" value="Genomic_DNA"/>
</dbReference>
<dbReference type="CDD" id="cd07302">
    <property type="entry name" value="CHD"/>
    <property type="match status" value="1"/>
</dbReference>
<evidence type="ECO:0008006" key="7">
    <source>
        <dbReference type="Google" id="ProtNLM"/>
    </source>
</evidence>
<dbReference type="InterPro" id="IPR029787">
    <property type="entry name" value="Nucleotide_cyclase"/>
</dbReference>
<evidence type="ECO:0000256" key="2">
    <source>
        <dbReference type="SAM" id="Phobius"/>
    </source>
</evidence>
<dbReference type="KEGG" id="uru:DSM104443_03277"/>
<dbReference type="SMART" id="SM00304">
    <property type="entry name" value="HAMP"/>
    <property type="match status" value="1"/>
</dbReference>
<dbReference type="GO" id="GO:0035556">
    <property type="term" value="P:intracellular signal transduction"/>
    <property type="evidence" value="ECO:0007669"/>
    <property type="project" value="InterPro"/>
</dbReference>
<dbReference type="SMART" id="SM00065">
    <property type="entry name" value="GAF"/>
    <property type="match status" value="1"/>
</dbReference>
<reference evidence="5 6" key="1">
    <citation type="submission" date="2020-04" db="EMBL/GenBank/DDBJ databases">
        <title>Usitatibacter rugosus gen. nov., sp. nov. and Usitatibacter palustris sp. nov., novel members of Usitatibacteraceae fam. nov. within the order Nitrosomonadales isolated from soil.</title>
        <authorList>
            <person name="Huber K.J."/>
            <person name="Neumann-Schaal M."/>
            <person name="Geppert A."/>
            <person name="Luckner M."/>
            <person name="Wanner G."/>
            <person name="Overmann J."/>
        </authorList>
    </citation>
    <scope>NUCLEOTIDE SEQUENCE [LARGE SCALE GENOMIC DNA]</scope>
    <source>
        <strain evidence="5 6">0125_3</strain>
    </source>
</reference>
<dbReference type="AlphaFoldDB" id="A0A6M4GYU7"/>
<evidence type="ECO:0000313" key="5">
    <source>
        <dbReference type="EMBL" id="QJR12192.1"/>
    </source>
</evidence>
<dbReference type="Gene3D" id="6.10.340.10">
    <property type="match status" value="1"/>
</dbReference>
<keyword evidence="2" id="KW-0812">Transmembrane</keyword>
<sequence length="680" mass="74195">MSTIAVPATSLVQLVDWRVRTHQYATSAFAVVFLAIYARLVCPFISGLRLTDLLLNLGLVFFAQALIREGLLMRFASPPDWRSLPRQGYVVSVASWGAAGVIAMALHYFRYPDFPLASHVKLLSGYWIIGGGLLAQWEYVVLEGEARKRSIRYANASQYLERITRRVMEGFVIFTLVPSMAMALTVARYKYEGLVDRGMVIEISFLGGFCVLLALVVSLRFGRSLREDARSMLDGTRRIERGEPNVVLDSSRMDELGAVASGINAMCRELEARNARLEKQLLEKDAMTGVSLAMSSLMPVDTILDLIVENSKQVTKAEASSLLLLDELTGGLRFHVAKGAAAEGLSKITIPIGKGIVGAVAATNAPLLITDAYADPRFDRSNDERTGFRTRSLLTVPMVSKGVTIGVVQVVNKTGANAFDEADQHLLEAFAAQAAVSLENARLLERERRMADDLRVALENERNLAIEKEKMGAYIPKAVVDEISRNRERKLALGGKTVLATVLFSDIKGFTALSEELDPQEIVAFLNVYMTAMTEIVEEEGGIVDKFIGDGIMAVFAGGNPSGHAGGAVKAGLRMQQRLAEIRDDSPILKNLIMRVGVNTGDVVAGNIGSQTRMDYTVIGDNVNVASRLEGACEPGCVLVSASTWLWLGDKHRSHVQADIKVKNRAEPIKTYLLDPAAPF</sequence>
<dbReference type="InterPro" id="IPR003660">
    <property type="entry name" value="HAMP_dom"/>
</dbReference>
<protein>
    <recommendedName>
        <fullName evidence="7">Adenylate cyclase</fullName>
    </recommendedName>
</protein>
<dbReference type="SUPFAM" id="SSF55073">
    <property type="entry name" value="Nucleotide cyclase"/>
    <property type="match status" value="1"/>
</dbReference>
<dbReference type="SUPFAM" id="SSF55781">
    <property type="entry name" value="GAF domain-like"/>
    <property type="match status" value="1"/>
</dbReference>
<dbReference type="Pfam" id="PF01590">
    <property type="entry name" value="GAF"/>
    <property type="match status" value="1"/>
</dbReference>
<dbReference type="RefSeq" id="WP_171094180.1">
    <property type="nucleotide sequence ID" value="NZ_CP053069.1"/>
</dbReference>
<keyword evidence="1" id="KW-0175">Coiled coil</keyword>
<dbReference type="Pfam" id="PF00211">
    <property type="entry name" value="Guanylate_cyc"/>
    <property type="match status" value="1"/>
</dbReference>
<dbReference type="GO" id="GO:0004016">
    <property type="term" value="F:adenylate cyclase activity"/>
    <property type="evidence" value="ECO:0007669"/>
    <property type="project" value="UniProtKB-ARBA"/>
</dbReference>
<feature type="domain" description="Guanylate cyclase" evidence="3">
    <location>
        <begin position="501"/>
        <end position="630"/>
    </location>
</feature>
<dbReference type="InterPro" id="IPR048440">
    <property type="entry name" value="MASE10"/>
</dbReference>
<dbReference type="GO" id="GO:0016020">
    <property type="term" value="C:membrane"/>
    <property type="evidence" value="ECO:0007669"/>
    <property type="project" value="InterPro"/>
</dbReference>
<accession>A0A6M4GYU7</accession>
<dbReference type="GO" id="GO:0009190">
    <property type="term" value="P:cyclic nucleotide biosynthetic process"/>
    <property type="evidence" value="ECO:0007669"/>
    <property type="project" value="InterPro"/>
</dbReference>
<dbReference type="CDD" id="cd06225">
    <property type="entry name" value="HAMP"/>
    <property type="match status" value="1"/>
</dbReference>
<feature type="transmembrane region" description="Helical" evidence="2">
    <location>
        <begin position="54"/>
        <end position="76"/>
    </location>
</feature>
<dbReference type="Gene3D" id="3.30.450.40">
    <property type="match status" value="1"/>
</dbReference>
<dbReference type="InterPro" id="IPR001054">
    <property type="entry name" value="A/G_cyclase"/>
</dbReference>
<keyword evidence="2" id="KW-0472">Membrane</keyword>
<evidence type="ECO:0000313" key="6">
    <source>
        <dbReference type="Proteomes" id="UP000501534"/>
    </source>
</evidence>
<feature type="transmembrane region" description="Helical" evidence="2">
    <location>
        <begin position="88"/>
        <end position="109"/>
    </location>
</feature>
<dbReference type="PANTHER" id="PTHR43081:SF1">
    <property type="entry name" value="ADENYLATE CYCLASE, TERMINAL-DIFFERENTIATION SPECIFIC"/>
    <property type="match status" value="1"/>
</dbReference>
<feature type="coiled-coil region" evidence="1">
    <location>
        <begin position="260"/>
        <end position="287"/>
    </location>
</feature>
<keyword evidence="2" id="KW-1133">Transmembrane helix</keyword>
<feature type="transmembrane region" description="Helical" evidence="2">
    <location>
        <begin position="171"/>
        <end position="191"/>
    </location>
</feature>
<dbReference type="InterPro" id="IPR003018">
    <property type="entry name" value="GAF"/>
</dbReference>
<proteinExistence type="predicted"/>
<dbReference type="Gene3D" id="3.30.70.1230">
    <property type="entry name" value="Nucleotide cyclase"/>
    <property type="match status" value="1"/>
</dbReference>
<evidence type="ECO:0000256" key="1">
    <source>
        <dbReference type="SAM" id="Coils"/>
    </source>
</evidence>
<feature type="domain" description="HAMP" evidence="4">
    <location>
        <begin position="223"/>
        <end position="275"/>
    </location>
</feature>
<dbReference type="Pfam" id="PF20970">
    <property type="entry name" value="MASE10"/>
    <property type="match status" value="1"/>
</dbReference>
<evidence type="ECO:0000259" key="4">
    <source>
        <dbReference type="PROSITE" id="PS50885"/>
    </source>
</evidence>
<dbReference type="SMART" id="SM00044">
    <property type="entry name" value="CYCc"/>
    <property type="match status" value="1"/>
</dbReference>
<name>A0A6M4GYU7_9PROT</name>
<dbReference type="PANTHER" id="PTHR43081">
    <property type="entry name" value="ADENYLATE CYCLASE, TERMINAL-DIFFERENTIATION SPECIFIC-RELATED"/>
    <property type="match status" value="1"/>
</dbReference>
<dbReference type="InterPro" id="IPR029016">
    <property type="entry name" value="GAF-like_dom_sf"/>
</dbReference>
<feature type="transmembrane region" description="Helical" evidence="2">
    <location>
        <begin position="124"/>
        <end position="142"/>
    </location>
</feature>
<dbReference type="PROSITE" id="PS50125">
    <property type="entry name" value="GUANYLATE_CYCLASE_2"/>
    <property type="match status" value="1"/>
</dbReference>
<feature type="transmembrane region" description="Helical" evidence="2">
    <location>
        <begin position="28"/>
        <end position="48"/>
    </location>
</feature>
<gene>
    <name evidence="5" type="ORF">DSM104443_03277</name>
</gene>
<dbReference type="InterPro" id="IPR050697">
    <property type="entry name" value="Adenylyl/Guanylyl_Cyclase_3/4"/>
</dbReference>
<dbReference type="PROSITE" id="PS50885">
    <property type="entry name" value="HAMP"/>
    <property type="match status" value="1"/>
</dbReference>
<feature type="transmembrane region" description="Helical" evidence="2">
    <location>
        <begin position="203"/>
        <end position="222"/>
    </location>
</feature>
<keyword evidence="6" id="KW-1185">Reference proteome</keyword>
<evidence type="ECO:0000259" key="3">
    <source>
        <dbReference type="PROSITE" id="PS50125"/>
    </source>
</evidence>